<dbReference type="Proteomes" id="UP000077684">
    <property type="component" value="Unassembled WGS sequence"/>
</dbReference>
<reference evidence="1" key="2">
    <citation type="journal article" date="2019" name="IMA Fungus">
        <title>Genome sequencing and comparison of five Tilletia species to identify candidate genes for the detection of regulated species infecting wheat.</title>
        <authorList>
            <person name="Nguyen H.D.T."/>
            <person name="Sultana T."/>
            <person name="Kesanakurti P."/>
            <person name="Hambleton S."/>
        </authorList>
    </citation>
    <scope>NUCLEOTIDE SEQUENCE</scope>
    <source>
        <strain evidence="1">DAOMC 236426</strain>
    </source>
</reference>
<dbReference type="EMBL" id="LWDE02000446">
    <property type="protein sequence ID" value="KAE8247624.1"/>
    <property type="molecule type" value="Genomic_DNA"/>
</dbReference>
<organism evidence="1 2">
    <name type="scientific">Tilletia controversa</name>
    <name type="common">dwarf bunt fungus</name>
    <dbReference type="NCBI Taxonomy" id="13291"/>
    <lineage>
        <taxon>Eukaryota</taxon>
        <taxon>Fungi</taxon>
        <taxon>Dikarya</taxon>
        <taxon>Basidiomycota</taxon>
        <taxon>Ustilaginomycotina</taxon>
        <taxon>Exobasidiomycetes</taxon>
        <taxon>Tilletiales</taxon>
        <taxon>Tilletiaceae</taxon>
        <taxon>Tilletia</taxon>
    </lineage>
</organism>
<gene>
    <name evidence="1" type="ORF">A4X06_0g4311</name>
</gene>
<sequence length="113" mass="12574">PAYRPKEQNRRRLGRMGEVGATTTRQVELFFSLSASSTLRASSSSSLAFCSPAFRSLPFDVQLFFLQASSFEPSCLMKQHREPASTLRFIAQLSVLSSLLLTGWRKRVPCEGG</sequence>
<dbReference type="AlphaFoldDB" id="A0A8X7MT49"/>
<accession>A0A8X7MT49</accession>
<keyword evidence="2" id="KW-1185">Reference proteome</keyword>
<reference evidence="1" key="1">
    <citation type="submission" date="2016-04" db="EMBL/GenBank/DDBJ databases">
        <authorList>
            <person name="Nguyen H.D."/>
            <person name="Samba Siva P."/>
            <person name="Cullis J."/>
            <person name="Levesque C.A."/>
            <person name="Hambleton S."/>
        </authorList>
    </citation>
    <scope>NUCLEOTIDE SEQUENCE</scope>
    <source>
        <strain evidence="1">DAOMC 236426</strain>
    </source>
</reference>
<name>A0A8X7MT49_9BASI</name>
<proteinExistence type="predicted"/>
<comment type="caution">
    <text evidence="1">The sequence shown here is derived from an EMBL/GenBank/DDBJ whole genome shotgun (WGS) entry which is preliminary data.</text>
</comment>
<protein>
    <submittedName>
        <fullName evidence="1">Uncharacterized protein</fullName>
    </submittedName>
</protein>
<evidence type="ECO:0000313" key="1">
    <source>
        <dbReference type="EMBL" id="KAE8247624.1"/>
    </source>
</evidence>
<evidence type="ECO:0000313" key="2">
    <source>
        <dbReference type="Proteomes" id="UP000077684"/>
    </source>
</evidence>
<feature type="non-terminal residue" evidence="1">
    <location>
        <position position="1"/>
    </location>
</feature>